<dbReference type="SUPFAM" id="SSF47986">
    <property type="entry name" value="DEATH domain"/>
    <property type="match status" value="1"/>
</dbReference>
<dbReference type="Gene3D" id="1.10.533.10">
    <property type="entry name" value="Death Domain, Fas"/>
    <property type="match status" value="1"/>
</dbReference>
<dbReference type="GO" id="GO:0031349">
    <property type="term" value="P:positive regulation of defense response"/>
    <property type="evidence" value="ECO:0007669"/>
    <property type="project" value="UniProtKB-ARBA"/>
</dbReference>
<dbReference type="Gene3D" id="3.30.200.20">
    <property type="entry name" value="Phosphorylase Kinase, domain 1"/>
    <property type="match status" value="1"/>
</dbReference>
<dbReference type="Pfam" id="PF00350">
    <property type="entry name" value="Dynamin_N"/>
    <property type="match status" value="1"/>
</dbReference>
<evidence type="ECO:0000256" key="2">
    <source>
        <dbReference type="SAM" id="MobiDB-lite"/>
    </source>
</evidence>
<feature type="domain" description="DED" evidence="4">
    <location>
        <begin position="6"/>
        <end position="84"/>
    </location>
</feature>
<dbReference type="InterPro" id="IPR027417">
    <property type="entry name" value="P-loop_NTPase"/>
</dbReference>
<evidence type="ECO:0000259" key="4">
    <source>
        <dbReference type="PROSITE" id="PS50168"/>
    </source>
</evidence>
<dbReference type="SUPFAM" id="SSF52540">
    <property type="entry name" value="P-loop containing nucleoside triphosphate hydrolases"/>
    <property type="match status" value="1"/>
</dbReference>
<dbReference type="PANTHER" id="PTHR26392:SF92">
    <property type="entry name" value="PROTEIN KINASE DOMAIN-CONTAINING PROTEIN"/>
    <property type="match status" value="1"/>
</dbReference>
<comment type="similarity">
    <text evidence="1">Belongs to the protein kinase superfamily. TKL Ser/Thr protein kinase family. ROCO subfamily.</text>
</comment>
<dbReference type="EMBL" id="GG666529">
    <property type="protein sequence ID" value="EEN58723.1"/>
    <property type="molecule type" value="Genomic_DNA"/>
</dbReference>
<dbReference type="AlphaFoldDB" id="C3YMC9"/>
<feature type="region of interest" description="Disordered" evidence="2">
    <location>
        <begin position="1007"/>
        <end position="1043"/>
    </location>
</feature>
<dbReference type="InterPro" id="IPR001245">
    <property type="entry name" value="Ser-Thr/Tyr_kinase_cat_dom"/>
</dbReference>
<dbReference type="InParanoid" id="C3YMC9"/>
<dbReference type="GO" id="GO:0004672">
    <property type="term" value="F:protein kinase activity"/>
    <property type="evidence" value="ECO:0007669"/>
    <property type="project" value="InterPro"/>
</dbReference>
<dbReference type="PROSITE" id="PS50011">
    <property type="entry name" value="PROTEIN_KINASE_DOM"/>
    <property type="match status" value="1"/>
</dbReference>
<dbReference type="PANTHER" id="PTHR26392">
    <property type="entry name" value="MITOGEN-ACTIVATED PROTEIN KINASE KINASE KINASE 7-RELATED"/>
    <property type="match status" value="1"/>
</dbReference>
<dbReference type="CDD" id="cd00045">
    <property type="entry name" value="DED"/>
    <property type="match status" value="1"/>
</dbReference>
<evidence type="ECO:0000259" key="3">
    <source>
        <dbReference type="PROSITE" id="PS50011"/>
    </source>
</evidence>
<accession>C3YMC9</accession>
<dbReference type="GO" id="GO:0043123">
    <property type="term" value="P:positive regulation of canonical NF-kappaB signal transduction"/>
    <property type="evidence" value="ECO:0007669"/>
    <property type="project" value="UniProtKB-ARBA"/>
</dbReference>
<evidence type="ECO:0008006" key="6">
    <source>
        <dbReference type="Google" id="ProtNLM"/>
    </source>
</evidence>
<protein>
    <recommendedName>
        <fullName evidence="6">Protein kinase domain-containing protein</fullName>
    </recommendedName>
</protein>
<dbReference type="Gene3D" id="1.10.510.10">
    <property type="entry name" value="Transferase(Phosphotransferase) domain 1"/>
    <property type="match status" value="1"/>
</dbReference>
<dbReference type="PROSITE" id="PS50168">
    <property type="entry name" value="DED"/>
    <property type="match status" value="1"/>
</dbReference>
<dbReference type="eggNOG" id="KOG0192">
    <property type="taxonomic scope" value="Eukaryota"/>
</dbReference>
<dbReference type="SUPFAM" id="SSF56112">
    <property type="entry name" value="Protein kinase-like (PK-like)"/>
    <property type="match status" value="1"/>
</dbReference>
<gene>
    <name evidence="5" type="ORF">BRAFLDRAFT_72927</name>
</gene>
<proteinExistence type="inferred from homology"/>
<feature type="domain" description="Protein kinase" evidence="3">
    <location>
        <begin position="667"/>
        <end position="961"/>
    </location>
</feature>
<dbReference type="Gene3D" id="3.40.50.300">
    <property type="entry name" value="P-loop containing nucleotide triphosphate hydrolases"/>
    <property type="match status" value="1"/>
</dbReference>
<reference evidence="5" key="1">
    <citation type="journal article" date="2008" name="Nature">
        <title>The amphioxus genome and the evolution of the chordate karyotype.</title>
        <authorList>
            <consortium name="US DOE Joint Genome Institute (JGI-PGF)"/>
            <person name="Putnam N.H."/>
            <person name="Butts T."/>
            <person name="Ferrier D.E.K."/>
            <person name="Furlong R.F."/>
            <person name="Hellsten U."/>
            <person name="Kawashima T."/>
            <person name="Robinson-Rechavi M."/>
            <person name="Shoguchi E."/>
            <person name="Terry A."/>
            <person name="Yu J.-K."/>
            <person name="Benito-Gutierrez E.L."/>
            <person name="Dubchak I."/>
            <person name="Garcia-Fernandez J."/>
            <person name="Gibson-Brown J.J."/>
            <person name="Grigoriev I.V."/>
            <person name="Horton A.C."/>
            <person name="de Jong P.J."/>
            <person name="Jurka J."/>
            <person name="Kapitonov V.V."/>
            <person name="Kohara Y."/>
            <person name="Kuroki Y."/>
            <person name="Lindquist E."/>
            <person name="Lucas S."/>
            <person name="Osoegawa K."/>
            <person name="Pennacchio L.A."/>
            <person name="Salamov A.A."/>
            <person name="Satou Y."/>
            <person name="Sauka-Spengler T."/>
            <person name="Schmutz J."/>
            <person name="Shin-I T."/>
            <person name="Toyoda A."/>
            <person name="Bronner-Fraser M."/>
            <person name="Fujiyama A."/>
            <person name="Holland L.Z."/>
            <person name="Holland P.W.H."/>
            <person name="Satoh N."/>
            <person name="Rokhsar D.S."/>
        </authorList>
    </citation>
    <scope>NUCLEOTIDE SEQUENCE [LARGE SCALE GENOMIC DNA]</scope>
    <source>
        <strain evidence="5">S238N-H82</strain>
        <tissue evidence="5">Testes</tissue>
    </source>
</reference>
<organism>
    <name type="scientific">Branchiostoma floridae</name>
    <name type="common">Florida lancelet</name>
    <name type="synonym">Amphioxus</name>
    <dbReference type="NCBI Taxonomy" id="7739"/>
    <lineage>
        <taxon>Eukaryota</taxon>
        <taxon>Metazoa</taxon>
        <taxon>Chordata</taxon>
        <taxon>Cephalochordata</taxon>
        <taxon>Leptocardii</taxon>
        <taxon>Amphioxiformes</taxon>
        <taxon>Branchiostomatidae</taxon>
        <taxon>Branchiostoma</taxon>
    </lineage>
</organism>
<dbReference type="InterPro" id="IPR001875">
    <property type="entry name" value="DED_dom"/>
</dbReference>
<dbReference type="InterPro" id="IPR011029">
    <property type="entry name" value="DEATH-like_dom_sf"/>
</dbReference>
<dbReference type="GO" id="GO:0042981">
    <property type="term" value="P:regulation of apoptotic process"/>
    <property type="evidence" value="ECO:0007669"/>
    <property type="project" value="InterPro"/>
</dbReference>
<evidence type="ECO:0000256" key="1">
    <source>
        <dbReference type="ARBA" id="ARBA00008171"/>
    </source>
</evidence>
<evidence type="ECO:0000313" key="5">
    <source>
        <dbReference type="EMBL" id="EEN58723.1"/>
    </source>
</evidence>
<dbReference type="InterPro" id="IPR000719">
    <property type="entry name" value="Prot_kinase_dom"/>
</dbReference>
<dbReference type="InterPro" id="IPR045063">
    <property type="entry name" value="Dynamin_N"/>
</dbReference>
<dbReference type="Pfam" id="PF07714">
    <property type="entry name" value="PK_Tyr_Ser-Thr"/>
    <property type="match status" value="1"/>
</dbReference>
<feature type="compositionally biased region" description="Basic and acidic residues" evidence="2">
    <location>
        <begin position="1018"/>
        <end position="1043"/>
    </location>
</feature>
<dbReference type="InterPro" id="IPR011009">
    <property type="entry name" value="Kinase-like_dom_sf"/>
</dbReference>
<dbReference type="GO" id="GO:0005524">
    <property type="term" value="F:ATP binding"/>
    <property type="evidence" value="ECO:0007669"/>
    <property type="project" value="InterPro"/>
</dbReference>
<sequence>MAQLPAITQLFHKISDSLEEKDVVSLRAIVGNGMLGPARVENATPHQIFNMLQDANKIGKGNLSLLVEILETLNKGKLAEEAKRLELEQMNEGAHTSGKSTMINMLLGTDLLPRALNHCTDVNCEIKYGEQKKAVLSLKSRVVREVSLVNDEEANTILARHIQHDKNRGVSVSYDKVEVYWPADFLKSGIVLVDTPGVDIVSGQDPDPGLWEAYGTRAVTAVFVLDGYNMCVGKEIQPQIHNLIRSFSTMPDEAAIFAINKWDFLECQLLGESSNDSDQVLQDEYNRRCDFLKKAWPPLAVDNAVDNQVIRLKAKQALSLELQDSKDEKTSDDCTKLLSCLEGAVSSSLATRVKEYTEWLLEFLREISEILSLQTVERFKDGLLKCEIWQDIVVQMRGQFNIGTKHLARKLREFLQTNREELVSSWNPTEDQLRDISGFDDLEALVRHLVVGKMRDILREWEKKTKSMKQFEDKIVSEFQDQFFLVKSELERILPKKTDDDAQPAIQLPTIDSHFVLHDIMFKSLPTGIAAMLNAMLFPFAIGMGVLGKIREKKEYAGTGGNEVFDQRRGYVRRKLNTVLTEVLNKQLYYNIINDCCQSTLHVDDLANHIPEIKSYLEKKIDDIERNNDDDNNQWTSRLPDVRTDVLLFNATEVRSYSLQVPRDIFWNGRDLIGEGSLSKVYRGRRLTKDGPDVEVEVCVPMSLKDVIEDYQREEEILTKLNDDCIVKFFGNDCIVKFFGTAIDRHTQSSTVQLVMVFERCNCTLREKLQQMQEGGLSAPASCTGEDRAEALLFAADMAKQTARALCYLHGKKLVHGDLNLDNIFLAQDDNPDRLTLKLAYSEVGIVKCERFRKQETGAEAPAARLYMAPEVLMKSASDRKVDMYSFAFVLWELWYGRQADHGNGLSDDDFCSEVVQRKLRPALTEDLPSDWMTLIQRCWEGEANMRPTAEECLNSIAKIICAAGSQNVDIFSGKRHKLQLHRLCCYKPKPGRDVVSVQSLLLGTDERGLPKVRKGTKRNEKERKETKRNEKERKGTKRNEKE</sequence>
<name>C3YMC9_BRAFL</name>